<dbReference type="GO" id="GO:0005886">
    <property type="term" value="C:plasma membrane"/>
    <property type="evidence" value="ECO:0007669"/>
    <property type="project" value="TreeGrafter"/>
</dbReference>
<dbReference type="AlphaFoldDB" id="A0A818YMN8"/>
<keyword evidence="3" id="KW-0393">Immunoglobulin domain</keyword>
<dbReference type="InterPro" id="IPR050958">
    <property type="entry name" value="Cell_Adh-Cytoskel_Orgn"/>
</dbReference>
<evidence type="ECO:0000256" key="2">
    <source>
        <dbReference type="ARBA" id="ARBA00023157"/>
    </source>
</evidence>
<gene>
    <name evidence="8" type="ORF">FNK824_LOCUS17026</name>
    <name evidence="7" type="ORF">OTI717_LOCUS15628</name>
    <name evidence="5" type="ORF">RFH988_LOCUS11723</name>
    <name evidence="6" type="ORF">SEV965_LOCUS12586</name>
</gene>
<protein>
    <recommendedName>
        <fullName evidence="4">Ig-like domain-containing protein</fullName>
    </recommendedName>
</protein>
<dbReference type="Proteomes" id="UP000663882">
    <property type="component" value="Unassembled WGS sequence"/>
</dbReference>
<dbReference type="Gene3D" id="2.60.40.10">
    <property type="entry name" value="Immunoglobulins"/>
    <property type="match status" value="2"/>
</dbReference>
<evidence type="ECO:0000256" key="3">
    <source>
        <dbReference type="ARBA" id="ARBA00023319"/>
    </source>
</evidence>
<comment type="caution">
    <text evidence="7">The sequence shown here is derived from an EMBL/GenBank/DDBJ whole genome shotgun (WGS) entry which is preliminary data.</text>
</comment>
<proteinExistence type="predicted"/>
<dbReference type="Proteomes" id="UP000663874">
    <property type="component" value="Unassembled WGS sequence"/>
</dbReference>
<dbReference type="EMBL" id="CAJNOU010000573">
    <property type="protein sequence ID" value="CAF1036379.1"/>
    <property type="molecule type" value="Genomic_DNA"/>
</dbReference>
<dbReference type="InterPro" id="IPR036179">
    <property type="entry name" value="Ig-like_dom_sf"/>
</dbReference>
<reference evidence="7" key="1">
    <citation type="submission" date="2021-02" db="EMBL/GenBank/DDBJ databases">
        <authorList>
            <person name="Nowell W R."/>
        </authorList>
    </citation>
    <scope>NUCLEOTIDE SEQUENCE</scope>
</reference>
<accession>A0A818YMN8</accession>
<dbReference type="GO" id="GO:0007156">
    <property type="term" value="P:homophilic cell adhesion via plasma membrane adhesion molecules"/>
    <property type="evidence" value="ECO:0007669"/>
    <property type="project" value="TreeGrafter"/>
</dbReference>
<keyword evidence="1" id="KW-0732">Signal</keyword>
<evidence type="ECO:0000256" key="1">
    <source>
        <dbReference type="ARBA" id="ARBA00022729"/>
    </source>
</evidence>
<dbReference type="EMBL" id="CAJOAX010001867">
    <property type="protein sequence ID" value="CAF3751940.1"/>
    <property type="molecule type" value="Genomic_DNA"/>
</dbReference>
<dbReference type="Proteomes" id="UP000663889">
    <property type="component" value="Unassembled WGS sequence"/>
</dbReference>
<dbReference type="InterPro" id="IPR003599">
    <property type="entry name" value="Ig_sub"/>
</dbReference>
<evidence type="ECO:0000313" key="8">
    <source>
        <dbReference type="EMBL" id="CAF3835631.1"/>
    </source>
</evidence>
<dbReference type="InterPro" id="IPR013783">
    <property type="entry name" value="Ig-like_fold"/>
</dbReference>
<feature type="domain" description="Ig-like" evidence="4">
    <location>
        <begin position="18"/>
        <end position="123"/>
    </location>
</feature>
<dbReference type="PANTHER" id="PTHR45080">
    <property type="entry name" value="CONTACTIN 5"/>
    <property type="match status" value="1"/>
</dbReference>
<dbReference type="FunFam" id="2.60.40.10:FF:000107">
    <property type="entry name" value="Myosin, light chain kinase a"/>
    <property type="match status" value="1"/>
</dbReference>
<evidence type="ECO:0000259" key="4">
    <source>
        <dbReference type="PROSITE" id="PS50835"/>
    </source>
</evidence>
<dbReference type="EMBL" id="CAJNOO010000471">
    <property type="protein sequence ID" value="CAF0952789.1"/>
    <property type="molecule type" value="Genomic_DNA"/>
</dbReference>
<dbReference type="SUPFAM" id="SSF48726">
    <property type="entry name" value="Immunoglobulin"/>
    <property type="match status" value="2"/>
</dbReference>
<evidence type="ECO:0000313" key="7">
    <source>
        <dbReference type="EMBL" id="CAF3751940.1"/>
    </source>
</evidence>
<evidence type="ECO:0000313" key="9">
    <source>
        <dbReference type="Proteomes" id="UP000663823"/>
    </source>
</evidence>
<dbReference type="Proteomes" id="UP000663823">
    <property type="component" value="Unassembled WGS sequence"/>
</dbReference>
<dbReference type="InterPro" id="IPR003598">
    <property type="entry name" value="Ig_sub2"/>
</dbReference>
<organism evidence="7 9">
    <name type="scientific">Rotaria sordida</name>
    <dbReference type="NCBI Taxonomy" id="392033"/>
    <lineage>
        <taxon>Eukaryota</taxon>
        <taxon>Metazoa</taxon>
        <taxon>Spiralia</taxon>
        <taxon>Gnathifera</taxon>
        <taxon>Rotifera</taxon>
        <taxon>Eurotatoria</taxon>
        <taxon>Bdelloidea</taxon>
        <taxon>Philodinida</taxon>
        <taxon>Philodinidae</taxon>
        <taxon>Rotaria</taxon>
    </lineage>
</organism>
<dbReference type="OrthoDB" id="5969272at2759"/>
<evidence type="ECO:0000313" key="5">
    <source>
        <dbReference type="EMBL" id="CAF0952789.1"/>
    </source>
</evidence>
<dbReference type="PANTHER" id="PTHR45080:SF8">
    <property type="entry name" value="IG-LIKE DOMAIN-CONTAINING PROTEIN"/>
    <property type="match status" value="1"/>
</dbReference>
<dbReference type="SMART" id="SM00409">
    <property type="entry name" value="IG"/>
    <property type="match status" value="2"/>
</dbReference>
<dbReference type="Pfam" id="PF07679">
    <property type="entry name" value="I-set"/>
    <property type="match status" value="2"/>
</dbReference>
<name>A0A818YMN8_9BILA</name>
<keyword evidence="2" id="KW-1015">Disulfide bond</keyword>
<dbReference type="InterPro" id="IPR007110">
    <property type="entry name" value="Ig-like_dom"/>
</dbReference>
<dbReference type="EMBL" id="CAJOBE010002653">
    <property type="protein sequence ID" value="CAF3835631.1"/>
    <property type="molecule type" value="Genomic_DNA"/>
</dbReference>
<dbReference type="SMART" id="SM00408">
    <property type="entry name" value="IGc2"/>
    <property type="match status" value="1"/>
</dbReference>
<sequence length="261" mass="29174">MHGEPADEGQYTVVAKNPVDKVQASAKVSVCTKSKVDKLADVAVNIGENARIQCQYSGIPISTIIWYKDGKLIPTNDQRFVITQETPTLSVLTINNTDMDDKGVYSVKLTNTTGDVEGKVNLTVKPIKPAITRDLDTSYTGTKGEDLILSIAGTDNPYPTCQWVKNNTELTPTTDPRIQFKENKKTNEYFLIIKNATQNHMEEYQAQLINVSGLIKSKKNKITIQKQPTFIKKLQTIRVNQTDTGKMECQIDALPQTRVYF</sequence>
<evidence type="ECO:0000313" key="6">
    <source>
        <dbReference type="EMBL" id="CAF1036379.1"/>
    </source>
</evidence>
<dbReference type="PROSITE" id="PS50835">
    <property type="entry name" value="IG_LIKE"/>
    <property type="match status" value="1"/>
</dbReference>
<dbReference type="InterPro" id="IPR013098">
    <property type="entry name" value="Ig_I-set"/>
</dbReference>